<dbReference type="Bgee" id="ENSACLG00000026590">
    <property type="expression patterns" value="Expressed in testis and 8 other cell types or tissues"/>
</dbReference>
<dbReference type="Gene3D" id="3.10.20.70">
    <property type="entry name" value="Glutamine synthetase, N-terminal domain"/>
    <property type="match status" value="1"/>
</dbReference>
<feature type="compositionally biased region" description="Acidic residues" evidence="1">
    <location>
        <begin position="63"/>
        <end position="74"/>
    </location>
</feature>
<feature type="region of interest" description="Disordered" evidence="1">
    <location>
        <begin position="1"/>
        <end position="107"/>
    </location>
</feature>
<protein>
    <recommendedName>
        <fullName evidence="4">Apoptosis, caspase activation inhibitor</fullName>
    </recommendedName>
</protein>
<dbReference type="Proteomes" id="UP000265100">
    <property type="component" value="Chromosome 15"/>
</dbReference>
<feature type="region of interest" description="Disordered" evidence="1">
    <location>
        <begin position="227"/>
        <end position="268"/>
    </location>
</feature>
<proteinExistence type="predicted"/>
<dbReference type="STRING" id="8154.ENSACLP00000039409"/>
<dbReference type="OrthoDB" id="6338233at2759"/>
<dbReference type="GO" id="GO:0006542">
    <property type="term" value="P:glutamine biosynthetic process"/>
    <property type="evidence" value="ECO:0007669"/>
    <property type="project" value="InterPro"/>
</dbReference>
<dbReference type="InterPro" id="IPR036651">
    <property type="entry name" value="Gln_synt_N_sf"/>
</dbReference>
<accession>A0A3P8RCX5</accession>
<organism evidence="2 3">
    <name type="scientific">Astatotilapia calliptera</name>
    <name type="common">Eastern happy</name>
    <name type="synonym">Chromis callipterus</name>
    <dbReference type="NCBI Taxonomy" id="8154"/>
    <lineage>
        <taxon>Eukaryota</taxon>
        <taxon>Metazoa</taxon>
        <taxon>Chordata</taxon>
        <taxon>Craniata</taxon>
        <taxon>Vertebrata</taxon>
        <taxon>Euteleostomi</taxon>
        <taxon>Actinopterygii</taxon>
        <taxon>Neopterygii</taxon>
        <taxon>Teleostei</taxon>
        <taxon>Neoteleostei</taxon>
        <taxon>Acanthomorphata</taxon>
        <taxon>Ovalentaria</taxon>
        <taxon>Cichlomorphae</taxon>
        <taxon>Cichliformes</taxon>
        <taxon>Cichlidae</taxon>
        <taxon>African cichlids</taxon>
        <taxon>Pseudocrenilabrinae</taxon>
        <taxon>Haplochromini</taxon>
        <taxon>Astatotilapia</taxon>
    </lineage>
</organism>
<evidence type="ECO:0000313" key="2">
    <source>
        <dbReference type="Ensembl" id="ENSACLP00000039409.2"/>
    </source>
</evidence>
<dbReference type="Ensembl" id="ENSACLT00000040343.2">
    <property type="protein sequence ID" value="ENSACLP00000039409.2"/>
    <property type="gene ID" value="ENSACLG00000026590.2"/>
</dbReference>
<evidence type="ECO:0000256" key="1">
    <source>
        <dbReference type="SAM" id="MobiDB-lite"/>
    </source>
</evidence>
<reference evidence="2" key="4">
    <citation type="submission" date="2025-09" db="UniProtKB">
        <authorList>
            <consortium name="Ensembl"/>
        </authorList>
    </citation>
    <scope>IDENTIFICATION</scope>
</reference>
<keyword evidence="3" id="KW-1185">Reference proteome</keyword>
<evidence type="ECO:0008006" key="4">
    <source>
        <dbReference type="Google" id="ProtNLM"/>
    </source>
</evidence>
<reference evidence="2 3" key="1">
    <citation type="submission" date="2018-05" db="EMBL/GenBank/DDBJ databases">
        <authorList>
            <person name="Datahose"/>
        </authorList>
    </citation>
    <scope>NUCLEOTIDE SEQUENCE</scope>
</reference>
<dbReference type="AlphaFoldDB" id="A0A3P8RCX5"/>
<sequence length="362" mass="40325">MEGRVTRGSGRRGGRGGNDGNSFGGERRGRGGHHRGRGKREHHRGRGRGGGAHAAEFHQRDQDEGDSYQEDDDSTQVFSRRKLESNWDRYEESERPEPDDDTPTQRGTDFHVLLASAAMFRDPFRKDPNKLVLCEVLKYNRKPTETNLRLTWDSFTHFRFAEEKEWEMDQLDISQMAGIVLDLPALTQILQEVPLHQKLDLEPELIQVSAPVELPSMTLAPKQEVPKMSKFTPPSTASKSLSISQKVPVDANPVGGSGSQLSSSAAATETLVDDADEELDNLLNLQKPVSGDVGNEPVSGAEMESAVKEKECEEVKDVTAKPIEEKMMEVMKDKDIAPPQSAPSKQEMTEEDLEDWLDSMIS</sequence>
<reference evidence="2" key="3">
    <citation type="submission" date="2025-08" db="UniProtKB">
        <authorList>
            <consortium name="Ensembl"/>
        </authorList>
    </citation>
    <scope>IDENTIFICATION</scope>
</reference>
<dbReference type="GO" id="GO:0004356">
    <property type="term" value="F:glutamine synthetase activity"/>
    <property type="evidence" value="ECO:0007669"/>
    <property type="project" value="InterPro"/>
</dbReference>
<dbReference type="GO" id="GO:0010972">
    <property type="term" value="P:negative regulation of G2/M transition of mitotic cell cycle"/>
    <property type="evidence" value="ECO:0007669"/>
    <property type="project" value="TreeGrafter"/>
</dbReference>
<reference evidence="3" key="2">
    <citation type="submission" date="2023-03" db="EMBL/GenBank/DDBJ databases">
        <authorList>
            <consortium name="Wellcome Sanger Institute Data Sharing"/>
        </authorList>
    </citation>
    <scope>NUCLEOTIDE SEQUENCE [LARGE SCALE GENOMIC DNA]</scope>
</reference>
<feature type="compositionally biased region" description="Basic and acidic residues" evidence="1">
    <location>
        <begin position="305"/>
        <end position="316"/>
    </location>
</feature>
<feature type="compositionally biased region" description="Basic residues" evidence="1">
    <location>
        <begin position="30"/>
        <end position="47"/>
    </location>
</feature>
<feature type="compositionally biased region" description="Acidic residues" evidence="1">
    <location>
        <begin position="349"/>
        <end position="362"/>
    </location>
</feature>
<feature type="compositionally biased region" description="Basic and acidic residues" evidence="1">
    <location>
        <begin position="81"/>
        <end position="96"/>
    </location>
</feature>
<feature type="region of interest" description="Disordered" evidence="1">
    <location>
        <begin position="335"/>
        <end position="362"/>
    </location>
</feature>
<feature type="compositionally biased region" description="Polar residues" evidence="1">
    <location>
        <begin position="232"/>
        <end position="245"/>
    </location>
</feature>
<gene>
    <name evidence="2" type="primary">AVEN</name>
</gene>
<dbReference type="InterPro" id="IPR026187">
    <property type="entry name" value="Aven"/>
</dbReference>
<dbReference type="PANTHER" id="PTHR16524">
    <property type="entry name" value="CELL DEATH REGULATOR AVEN"/>
    <property type="match status" value="1"/>
</dbReference>
<dbReference type="PANTHER" id="PTHR16524:SF2">
    <property type="entry name" value="CELL DEATH REGULATOR AVEN"/>
    <property type="match status" value="1"/>
</dbReference>
<dbReference type="OMA" id="FTHFRFA"/>
<dbReference type="GeneTree" id="ENSGT00390000003299"/>
<feature type="region of interest" description="Disordered" evidence="1">
    <location>
        <begin position="287"/>
        <end position="316"/>
    </location>
</feature>
<name>A0A3P8RCX5_ASTCA</name>
<evidence type="ECO:0000313" key="3">
    <source>
        <dbReference type="Proteomes" id="UP000265100"/>
    </source>
</evidence>